<dbReference type="EMBL" id="MN739018">
    <property type="protein sequence ID" value="QHT35334.1"/>
    <property type="molecule type" value="Genomic_DNA"/>
</dbReference>
<proteinExistence type="predicted"/>
<evidence type="ECO:0000313" key="2">
    <source>
        <dbReference type="EMBL" id="QHT35334.1"/>
    </source>
</evidence>
<accession>A0A6C0F1X9</accession>
<evidence type="ECO:0000256" key="1">
    <source>
        <dbReference type="SAM" id="Phobius"/>
    </source>
</evidence>
<sequence>MRLIYLFHVLIIGALFMYVGIKRTDIPIKMFPFLLGLGAIIIPYHMYKAYFKKSGWVNYIHIFLVGPLLMYIGYNAEKTERRFFELLLMLGFAAIGYHGYYILDETFGESKENK</sequence>
<feature type="transmembrane region" description="Helical" evidence="1">
    <location>
        <begin position="33"/>
        <end position="50"/>
    </location>
</feature>
<feature type="transmembrane region" description="Helical" evidence="1">
    <location>
        <begin position="86"/>
        <end position="103"/>
    </location>
</feature>
<keyword evidence="1" id="KW-1133">Transmembrane helix</keyword>
<protein>
    <recommendedName>
        <fullName evidence="3">Transmembrane protein</fullName>
    </recommendedName>
</protein>
<reference evidence="2" key="1">
    <citation type="journal article" date="2020" name="Nature">
        <title>Giant virus diversity and host interactions through global metagenomics.</title>
        <authorList>
            <person name="Schulz F."/>
            <person name="Roux S."/>
            <person name="Paez-Espino D."/>
            <person name="Jungbluth S."/>
            <person name="Walsh D.A."/>
            <person name="Denef V.J."/>
            <person name="McMahon K.D."/>
            <person name="Konstantinidis K.T."/>
            <person name="Eloe-Fadrosh E.A."/>
            <person name="Kyrpides N.C."/>
            <person name="Woyke T."/>
        </authorList>
    </citation>
    <scope>NUCLEOTIDE SEQUENCE</scope>
    <source>
        <strain evidence="2">GVMAG-M-3300009180-1</strain>
    </source>
</reference>
<keyword evidence="1" id="KW-0812">Transmembrane</keyword>
<organism evidence="2">
    <name type="scientific">viral metagenome</name>
    <dbReference type="NCBI Taxonomy" id="1070528"/>
    <lineage>
        <taxon>unclassified sequences</taxon>
        <taxon>metagenomes</taxon>
        <taxon>organismal metagenomes</taxon>
    </lineage>
</organism>
<feature type="transmembrane region" description="Helical" evidence="1">
    <location>
        <begin position="6"/>
        <end position="21"/>
    </location>
</feature>
<keyword evidence="1" id="KW-0472">Membrane</keyword>
<name>A0A6C0F1X9_9ZZZZ</name>
<dbReference type="AlphaFoldDB" id="A0A6C0F1X9"/>
<feature type="transmembrane region" description="Helical" evidence="1">
    <location>
        <begin position="56"/>
        <end position="74"/>
    </location>
</feature>
<evidence type="ECO:0008006" key="3">
    <source>
        <dbReference type="Google" id="ProtNLM"/>
    </source>
</evidence>